<feature type="transmembrane region" description="Helical" evidence="1">
    <location>
        <begin position="158"/>
        <end position="183"/>
    </location>
</feature>
<evidence type="ECO:0000256" key="1">
    <source>
        <dbReference type="SAM" id="Phobius"/>
    </source>
</evidence>
<reference evidence="3" key="1">
    <citation type="submission" date="2024-02" db="UniProtKB">
        <authorList>
            <consortium name="WormBaseParasite"/>
        </authorList>
    </citation>
    <scope>IDENTIFICATION</scope>
</reference>
<protein>
    <submittedName>
        <fullName evidence="3">Uncharacterized protein</fullName>
    </submittedName>
</protein>
<feature type="transmembrane region" description="Helical" evidence="1">
    <location>
        <begin position="55"/>
        <end position="78"/>
    </location>
</feature>
<dbReference type="Proteomes" id="UP000887575">
    <property type="component" value="Unassembled WGS sequence"/>
</dbReference>
<proteinExistence type="predicted"/>
<keyword evidence="2" id="KW-1185">Reference proteome</keyword>
<dbReference type="WBParaSite" id="MBELARI_LOCUS14539">
    <property type="protein sequence ID" value="MBELARI_LOCUS14539"/>
    <property type="gene ID" value="MBELARI_LOCUS14539"/>
</dbReference>
<evidence type="ECO:0000313" key="2">
    <source>
        <dbReference type="Proteomes" id="UP000887575"/>
    </source>
</evidence>
<organism evidence="2 3">
    <name type="scientific">Mesorhabditis belari</name>
    <dbReference type="NCBI Taxonomy" id="2138241"/>
    <lineage>
        <taxon>Eukaryota</taxon>
        <taxon>Metazoa</taxon>
        <taxon>Ecdysozoa</taxon>
        <taxon>Nematoda</taxon>
        <taxon>Chromadorea</taxon>
        <taxon>Rhabditida</taxon>
        <taxon>Rhabditina</taxon>
        <taxon>Rhabditomorpha</taxon>
        <taxon>Rhabditoidea</taxon>
        <taxon>Rhabditidae</taxon>
        <taxon>Mesorhabditinae</taxon>
        <taxon>Mesorhabditis</taxon>
    </lineage>
</organism>
<accession>A0AAF3EKK5</accession>
<dbReference type="AlphaFoldDB" id="A0AAF3EKK5"/>
<keyword evidence="1" id="KW-0472">Membrane</keyword>
<evidence type="ECO:0000313" key="3">
    <source>
        <dbReference type="WBParaSite" id="MBELARI_LOCUS14539"/>
    </source>
</evidence>
<keyword evidence="1" id="KW-0812">Transmembrane</keyword>
<sequence length="221" mass="24969">MADWIWRPKVDESNGIPGNEPNVDDYRVFPCVRFQADYANSPCCRLNAYTLFKCVSTLLAAFWVLSSIGIVITMISTGHSAKKIMKDSPLFAIEQALCLGVAIVSFAAIFTKKPAYAQMLFPAYIVLDLCLIGGQIYSIVEVVQHENFKRNNVVESGLFACILGLVLIVVMAIWTFAILYVFYTYLRDKHLHWERTHPEEAAARLLEAQRSRIRVCGVRVK</sequence>
<keyword evidence="1" id="KW-1133">Transmembrane helix</keyword>
<feature type="transmembrane region" description="Helical" evidence="1">
    <location>
        <begin position="90"/>
        <end position="110"/>
    </location>
</feature>
<name>A0AAF3EKK5_9BILA</name>
<feature type="transmembrane region" description="Helical" evidence="1">
    <location>
        <begin position="116"/>
        <end position="137"/>
    </location>
</feature>